<organism evidence="8 9">
    <name type="scientific">Hymenobacter guriensis</name>
    <dbReference type="NCBI Taxonomy" id="2793065"/>
    <lineage>
        <taxon>Bacteria</taxon>
        <taxon>Pseudomonadati</taxon>
        <taxon>Bacteroidota</taxon>
        <taxon>Cytophagia</taxon>
        <taxon>Cytophagales</taxon>
        <taxon>Hymenobacteraceae</taxon>
        <taxon>Hymenobacter</taxon>
    </lineage>
</organism>
<sequence>MLKKSAFLVLAALLLGNCTKDPNDIAQPDKYSSGSYPASLAALSGVLTPAYANLRSYELNGFQMLCKDFACSEHTADLAYGGERSWTELALNHLSVGNSYANDLWKGLYTGVKNANAFLDRADFYEKNYMAPSEQKAVNTLRGEAYFLRALYYYHLECFYGEGYISAGGGNDKLGVPLFSTIPATLEETQKPRASAREVWDFIISDLKKSAELLHGIERTGVDQGRVTEWAAKGLLGKAYVFTQDWTNAKPVLLDVITNSGKALMPFSKYKNAFNAQSGNEFNEESLFEINVDRTTPGYGIFIDGVNANLTTSQGLIWSPSILGDDGTENGPNNNMGYGNEFMHDRNLLRFGYNLPIYHLVNNPKFDPSKPVSYKNPRQVIDPETKQKSLEMRANKTVDPRLYVCALQPWIDSVSRDGSQYRPVVKCSGIGAGIKPLFQGWSLKKFVTTDNNIFAYSAADGANYYLLRLADVYLLYAEACKNSGDETQALEFLNKVKRRAYDYPINEPSPVDYHSFSDQTSATDDNLATNPLYYERWAELFAEGQWWFDVGRWRIGAAEAEFYGNTLPTGGKIEWSDQRSYAWPIPTSELSTNAKMVQNPGY</sequence>
<proteinExistence type="inferred from homology"/>
<gene>
    <name evidence="8" type="ORF">I5L79_19190</name>
</gene>
<reference evidence="8 9" key="1">
    <citation type="submission" date="2020-11" db="EMBL/GenBank/DDBJ databases">
        <title>Hymenobacter sp.</title>
        <authorList>
            <person name="Kim M.K."/>
        </authorList>
    </citation>
    <scope>NUCLEOTIDE SEQUENCE [LARGE SCALE GENOMIC DNA]</scope>
    <source>
        <strain evidence="8 9">BT594</strain>
    </source>
</reference>
<evidence type="ECO:0000256" key="4">
    <source>
        <dbReference type="ARBA" id="ARBA00023136"/>
    </source>
</evidence>
<evidence type="ECO:0000256" key="1">
    <source>
        <dbReference type="ARBA" id="ARBA00004442"/>
    </source>
</evidence>
<dbReference type="RefSeq" id="WP_196956698.1">
    <property type="nucleotide sequence ID" value="NZ_JADWYK010000015.1"/>
</dbReference>
<name>A0ABS0L6D2_9BACT</name>
<evidence type="ECO:0000256" key="5">
    <source>
        <dbReference type="ARBA" id="ARBA00023237"/>
    </source>
</evidence>
<dbReference type="InterPro" id="IPR012944">
    <property type="entry name" value="SusD_RagB_dom"/>
</dbReference>
<keyword evidence="9" id="KW-1185">Reference proteome</keyword>
<dbReference type="Gene3D" id="1.25.40.390">
    <property type="match status" value="1"/>
</dbReference>
<keyword evidence="3" id="KW-0732">Signal</keyword>
<feature type="domain" description="SusD-like N-terminal" evidence="7">
    <location>
        <begin position="62"/>
        <end position="240"/>
    </location>
</feature>
<comment type="caution">
    <text evidence="8">The sequence shown here is derived from an EMBL/GenBank/DDBJ whole genome shotgun (WGS) entry which is preliminary data.</text>
</comment>
<evidence type="ECO:0000313" key="9">
    <source>
        <dbReference type="Proteomes" id="UP000601099"/>
    </source>
</evidence>
<evidence type="ECO:0000313" key="8">
    <source>
        <dbReference type="EMBL" id="MBG8555678.1"/>
    </source>
</evidence>
<dbReference type="SUPFAM" id="SSF48452">
    <property type="entry name" value="TPR-like"/>
    <property type="match status" value="1"/>
</dbReference>
<evidence type="ECO:0000259" key="7">
    <source>
        <dbReference type="Pfam" id="PF14322"/>
    </source>
</evidence>
<dbReference type="Pfam" id="PF07980">
    <property type="entry name" value="SusD_RagB"/>
    <property type="match status" value="1"/>
</dbReference>
<dbReference type="Pfam" id="PF14322">
    <property type="entry name" value="SusD-like_3"/>
    <property type="match status" value="1"/>
</dbReference>
<dbReference type="Proteomes" id="UP000601099">
    <property type="component" value="Unassembled WGS sequence"/>
</dbReference>
<keyword evidence="5" id="KW-0998">Cell outer membrane</keyword>
<dbReference type="InterPro" id="IPR011990">
    <property type="entry name" value="TPR-like_helical_dom_sf"/>
</dbReference>
<evidence type="ECO:0000256" key="3">
    <source>
        <dbReference type="ARBA" id="ARBA00022729"/>
    </source>
</evidence>
<dbReference type="EMBL" id="JADWYK010000015">
    <property type="protein sequence ID" value="MBG8555678.1"/>
    <property type="molecule type" value="Genomic_DNA"/>
</dbReference>
<evidence type="ECO:0000256" key="2">
    <source>
        <dbReference type="ARBA" id="ARBA00006275"/>
    </source>
</evidence>
<evidence type="ECO:0000259" key="6">
    <source>
        <dbReference type="Pfam" id="PF07980"/>
    </source>
</evidence>
<keyword evidence="4" id="KW-0472">Membrane</keyword>
<comment type="similarity">
    <text evidence="2">Belongs to the SusD family.</text>
</comment>
<feature type="domain" description="RagB/SusD" evidence="6">
    <location>
        <begin position="379"/>
        <end position="602"/>
    </location>
</feature>
<comment type="subcellular location">
    <subcellularLocation>
        <location evidence="1">Cell outer membrane</location>
    </subcellularLocation>
</comment>
<protein>
    <submittedName>
        <fullName evidence="8">RagB/SusD family nutrient uptake outer membrane protein</fullName>
    </submittedName>
</protein>
<accession>A0ABS0L6D2</accession>
<dbReference type="InterPro" id="IPR033985">
    <property type="entry name" value="SusD-like_N"/>
</dbReference>